<dbReference type="Gene3D" id="3.10.350.10">
    <property type="entry name" value="LysM domain"/>
    <property type="match status" value="1"/>
</dbReference>
<evidence type="ECO:0000313" key="2">
    <source>
        <dbReference type="EMBL" id="GEB35807.1"/>
    </source>
</evidence>
<comment type="caution">
    <text evidence="2">The sequence shown here is derived from an EMBL/GenBank/DDBJ whole genome shotgun (WGS) entry which is preliminary data.</text>
</comment>
<dbReference type="Pfam" id="PF12996">
    <property type="entry name" value="DUF3880"/>
    <property type="match status" value="1"/>
</dbReference>
<dbReference type="Pfam" id="PF01476">
    <property type="entry name" value="LysM"/>
    <property type="match status" value="1"/>
</dbReference>
<dbReference type="CDD" id="cd00254">
    <property type="entry name" value="LT-like"/>
    <property type="match status" value="1"/>
</dbReference>
<dbReference type="InterPro" id="IPR024542">
    <property type="entry name" value="YkvP_N"/>
</dbReference>
<dbReference type="PANTHER" id="PTHR37423:SF2">
    <property type="entry name" value="MEMBRANE-BOUND LYTIC MUREIN TRANSGLYCOSYLASE C"/>
    <property type="match status" value="1"/>
</dbReference>
<dbReference type="Gene3D" id="1.10.530.10">
    <property type="match status" value="1"/>
</dbReference>
<dbReference type="PANTHER" id="PTHR37423">
    <property type="entry name" value="SOLUBLE LYTIC MUREIN TRANSGLYCOSYLASE-RELATED"/>
    <property type="match status" value="1"/>
</dbReference>
<dbReference type="Gene3D" id="3.40.50.2000">
    <property type="entry name" value="Glycogen Phosphorylase B"/>
    <property type="match status" value="1"/>
</dbReference>
<keyword evidence="3" id="KW-1185">Reference proteome</keyword>
<dbReference type="PROSITE" id="PS51782">
    <property type="entry name" value="LYSM"/>
    <property type="match status" value="1"/>
</dbReference>
<dbReference type="InterPro" id="IPR036779">
    <property type="entry name" value="LysM_dom_sf"/>
</dbReference>
<dbReference type="Pfam" id="PF01464">
    <property type="entry name" value="SLT"/>
    <property type="match status" value="1"/>
</dbReference>
<dbReference type="Proteomes" id="UP000316882">
    <property type="component" value="Unassembled WGS sequence"/>
</dbReference>
<dbReference type="InterPro" id="IPR008258">
    <property type="entry name" value="Transglycosylase_SLT_dom_1"/>
</dbReference>
<dbReference type="CDD" id="cd00118">
    <property type="entry name" value="LysM"/>
    <property type="match status" value="1"/>
</dbReference>
<gene>
    <name evidence="2" type="ORF">BPA01_53870</name>
</gene>
<dbReference type="InterPro" id="IPR018392">
    <property type="entry name" value="LysM"/>
</dbReference>
<dbReference type="EMBL" id="BJMH01000055">
    <property type="protein sequence ID" value="GEB35807.1"/>
    <property type="molecule type" value="Genomic_DNA"/>
</dbReference>
<sequence>MRILFLEKNQALLHGLPHGFCDAGHQVMISGLLTESNLPALLQRFQPDFIMMTGWGPELTPTQQAYAGEQAKKARVPLIYWAEQDPAFLDMWSLPVALRMQADFVFTVSPESVPSYEAAGIRAAHMDVGYDPKWYGPGESPTPDESRTPVAVVFSPFPYMYRHQWGHELADALHTLIWPLLAKRIPARFYGKEWGQMQPFFGWSIPQNGTMSKPSPLEARRVYQEADIVIELQSSEQHISQRMLEAAACGSLLLAREASGLRRIFTPGHDRLASSSPLQTAELLSYYMEKSGERRELQAQAMRTVQAHTYEQRAKSIIRTLVEEGIVANDRTASMQREEKFLRLGQPICSSDTVHAVKPGESLWGIAQTYGISIERLREANRLVSDLIQIGQFLRIPQRIAEDDEQCRRVKKWLDKAARLFQLDPCLLYGIAYAESDFGQNAGMSTAGAFGIMQLKQKTAQGLGVDRNDPWQNIVGGAMYIKELLHEFAGDLPMALGAYNWGKNHVRMAAQQADKQWLLLAPEETQHYVAKIVKYMSEAGSV</sequence>
<dbReference type="SUPFAM" id="SSF53955">
    <property type="entry name" value="Lysozyme-like"/>
    <property type="match status" value="1"/>
</dbReference>
<protein>
    <recommendedName>
        <fullName evidence="1">LysM domain-containing protein</fullName>
    </recommendedName>
</protein>
<dbReference type="SUPFAM" id="SSF54106">
    <property type="entry name" value="LysM domain"/>
    <property type="match status" value="1"/>
</dbReference>
<organism evidence="2 3">
    <name type="scientific">Brevibacillus parabrevis</name>
    <dbReference type="NCBI Taxonomy" id="54914"/>
    <lineage>
        <taxon>Bacteria</taxon>
        <taxon>Bacillati</taxon>
        <taxon>Bacillota</taxon>
        <taxon>Bacilli</taxon>
        <taxon>Bacillales</taxon>
        <taxon>Paenibacillaceae</taxon>
        <taxon>Brevibacillus</taxon>
    </lineage>
</organism>
<dbReference type="STRING" id="54914.AV540_15840"/>
<name>A0A4Y3PRK9_BREPA</name>
<reference evidence="2 3" key="1">
    <citation type="submission" date="2019-06" db="EMBL/GenBank/DDBJ databases">
        <title>Whole genome shotgun sequence of Brevibacillus parabrevis NBRC 12334.</title>
        <authorList>
            <person name="Hosoyama A."/>
            <person name="Uohara A."/>
            <person name="Ohji S."/>
            <person name="Ichikawa N."/>
        </authorList>
    </citation>
    <scope>NUCLEOTIDE SEQUENCE [LARGE SCALE GENOMIC DNA]</scope>
    <source>
        <strain evidence="2 3">NBRC 12334</strain>
    </source>
</reference>
<dbReference type="SUPFAM" id="SSF53756">
    <property type="entry name" value="UDP-Glycosyltransferase/glycogen phosphorylase"/>
    <property type="match status" value="1"/>
</dbReference>
<feature type="domain" description="LysM" evidence="1">
    <location>
        <begin position="353"/>
        <end position="396"/>
    </location>
</feature>
<evidence type="ECO:0000313" key="3">
    <source>
        <dbReference type="Proteomes" id="UP000316882"/>
    </source>
</evidence>
<accession>A0A4Y3PRK9</accession>
<proteinExistence type="predicted"/>
<dbReference type="InterPro" id="IPR055259">
    <property type="entry name" value="YkvP/CgeB_Glyco_trans-like"/>
</dbReference>
<dbReference type="Pfam" id="PF13524">
    <property type="entry name" value="Glyco_trans_1_2"/>
    <property type="match status" value="1"/>
</dbReference>
<dbReference type="SMART" id="SM00257">
    <property type="entry name" value="LysM"/>
    <property type="match status" value="1"/>
</dbReference>
<dbReference type="RefSeq" id="WP_122962210.1">
    <property type="nucleotide sequence ID" value="NZ_BJMH01000055.1"/>
</dbReference>
<dbReference type="AlphaFoldDB" id="A0A4Y3PRK9"/>
<dbReference type="InterPro" id="IPR023346">
    <property type="entry name" value="Lysozyme-like_dom_sf"/>
</dbReference>
<evidence type="ECO:0000259" key="1">
    <source>
        <dbReference type="PROSITE" id="PS51782"/>
    </source>
</evidence>